<gene>
    <name evidence="1" type="ORF">RPERSI_LOCUS15296</name>
</gene>
<dbReference type="EMBL" id="CAJVQC010036572">
    <property type="protein sequence ID" value="CAG8761648.1"/>
    <property type="molecule type" value="Genomic_DNA"/>
</dbReference>
<dbReference type="Proteomes" id="UP000789920">
    <property type="component" value="Unassembled WGS sequence"/>
</dbReference>
<comment type="caution">
    <text evidence="1">The sequence shown here is derived from an EMBL/GenBank/DDBJ whole genome shotgun (WGS) entry which is preliminary data.</text>
</comment>
<protein>
    <submittedName>
        <fullName evidence="1">22013_t:CDS:1</fullName>
    </submittedName>
</protein>
<sequence>MEYFSKISESKTEYNFDAKFWMATSLSIGLGVNKDEERAYNYFKEFDSDMKPKLTIIVINDHVWDWY</sequence>
<keyword evidence="2" id="KW-1185">Reference proteome</keyword>
<evidence type="ECO:0000313" key="2">
    <source>
        <dbReference type="Proteomes" id="UP000789920"/>
    </source>
</evidence>
<reference evidence="1" key="1">
    <citation type="submission" date="2021-06" db="EMBL/GenBank/DDBJ databases">
        <authorList>
            <person name="Kallberg Y."/>
            <person name="Tangrot J."/>
            <person name="Rosling A."/>
        </authorList>
    </citation>
    <scope>NUCLEOTIDE SEQUENCE</scope>
    <source>
        <strain evidence="1">MA461A</strain>
    </source>
</reference>
<accession>A0ACA9QPU2</accession>
<organism evidence="1 2">
    <name type="scientific">Racocetra persica</name>
    <dbReference type="NCBI Taxonomy" id="160502"/>
    <lineage>
        <taxon>Eukaryota</taxon>
        <taxon>Fungi</taxon>
        <taxon>Fungi incertae sedis</taxon>
        <taxon>Mucoromycota</taxon>
        <taxon>Glomeromycotina</taxon>
        <taxon>Glomeromycetes</taxon>
        <taxon>Diversisporales</taxon>
        <taxon>Gigasporaceae</taxon>
        <taxon>Racocetra</taxon>
    </lineage>
</organism>
<name>A0ACA9QPU2_9GLOM</name>
<proteinExistence type="predicted"/>
<evidence type="ECO:0000313" key="1">
    <source>
        <dbReference type="EMBL" id="CAG8761648.1"/>
    </source>
</evidence>